<protein>
    <submittedName>
        <fullName evidence="3">Uncharacterized protein</fullName>
    </submittedName>
</protein>
<evidence type="ECO:0000313" key="4">
    <source>
        <dbReference type="Proteomes" id="UP000004095"/>
    </source>
</evidence>
<feature type="coiled-coil region" evidence="1">
    <location>
        <begin position="57"/>
        <end position="102"/>
    </location>
</feature>
<keyword evidence="1" id="KW-0175">Coiled coil</keyword>
<sequence length="193" mass="22198">MANSSNVFIRELKALNQAKEILEQTGDSDVVSKENFVELCTHYESLLGDTRVITNISDRLQNKLNRANDVLHERSEEIKTINDQLNEQNLVLQNTIDELTKTKLSRRAATITIIAAMLLFILSEGLLEPIIEEQARKADYHANWISFAFKGFIALLLKPIEYLIERYLQREAIRKKERQEAVQEIQQKTKAAS</sequence>
<evidence type="ECO:0000256" key="1">
    <source>
        <dbReference type="SAM" id="Coils"/>
    </source>
</evidence>
<dbReference type="eggNOG" id="COG0745">
    <property type="taxonomic scope" value="Bacteria"/>
</dbReference>
<reference evidence="3 4" key="1">
    <citation type="submission" date="2007-01" db="EMBL/GenBank/DDBJ databases">
        <authorList>
            <person name="Haygood M."/>
            <person name="Podell S."/>
            <person name="Anderson C."/>
            <person name="Hopkinson B."/>
            <person name="Roe K."/>
            <person name="Barbeau K."/>
            <person name="Gaasterland T."/>
            <person name="Ferriera S."/>
            <person name="Johnson J."/>
            <person name="Kravitz S."/>
            <person name="Beeson K."/>
            <person name="Sutton G."/>
            <person name="Rogers Y.-H."/>
            <person name="Friedman R."/>
            <person name="Frazier M."/>
            <person name="Venter J.C."/>
        </authorList>
    </citation>
    <scope>NUCLEOTIDE SEQUENCE [LARGE SCALE GENOMIC DNA]</scope>
    <source>
        <strain evidence="3 4">ATCC 23134</strain>
    </source>
</reference>
<name>A1ZGL3_MICM2</name>
<dbReference type="EMBL" id="AAWS01000006">
    <property type="protein sequence ID" value="EAY30630.1"/>
    <property type="molecule type" value="Genomic_DNA"/>
</dbReference>
<keyword evidence="2" id="KW-0812">Transmembrane</keyword>
<keyword evidence="2" id="KW-1133">Transmembrane helix</keyword>
<dbReference type="RefSeq" id="WP_002694940.1">
    <property type="nucleotide sequence ID" value="NZ_AAWS01000006.1"/>
</dbReference>
<proteinExistence type="predicted"/>
<evidence type="ECO:0000313" key="3">
    <source>
        <dbReference type="EMBL" id="EAY30630.1"/>
    </source>
</evidence>
<evidence type="ECO:0000256" key="2">
    <source>
        <dbReference type="SAM" id="Phobius"/>
    </source>
</evidence>
<dbReference type="Proteomes" id="UP000004095">
    <property type="component" value="Unassembled WGS sequence"/>
</dbReference>
<comment type="caution">
    <text evidence="3">The sequence shown here is derived from an EMBL/GenBank/DDBJ whole genome shotgun (WGS) entry which is preliminary data.</text>
</comment>
<organism evidence="3 4">
    <name type="scientific">Microscilla marina ATCC 23134</name>
    <dbReference type="NCBI Taxonomy" id="313606"/>
    <lineage>
        <taxon>Bacteria</taxon>
        <taxon>Pseudomonadati</taxon>
        <taxon>Bacteroidota</taxon>
        <taxon>Cytophagia</taxon>
        <taxon>Cytophagales</taxon>
        <taxon>Microscillaceae</taxon>
        <taxon>Microscilla</taxon>
    </lineage>
</organism>
<accession>A1ZGL3</accession>
<gene>
    <name evidence="3" type="ORF">M23134_03268</name>
</gene>
<feature type="transmembrane region" description="Helical" evidence="2">
    <location>
        <begin position="108"/>
        <end position="127"/>
    </location>
</feature>
<keyword evidence="4" id="KW-1185">Reference proteome</keyword>
<feature type="transmembrane region" description="Helical" evidence="2">
    <location>
        <begin position="147"/>
        <end position="168"/>
    </location>
</feature>
<dbReference type="AlphaFoldDB" id="A1ZGL3"/>
<keyword evidence="2" id="KW-0472">Membrane</keyword>
<dbReference type="OrthoDB" id="980907at2"/>